<gene>
    <name evidence="1" type="ORF">A3J56_02920</name>
</gene>
<dbReference type="Proteomes" id="UP000178406">
    <property type="component" value="Unassembled WGS sequence"/>
</dbReference>
<organism evidence="1 2">
    <name type="scientific">Candidatus Giovannonibacteria bacterium RIFCSPHIGHO2_02_FULL_46_20</name>
    <dbReference type="NCBI Taxonomy" id="1798338"/>
    <lineage>
        <taxon>Bacteria</taxon>
        <taxon>Candidatus Giovannoniibacteriota</taxon>
    </lineage>
</organism>
<reference evidence="1 2" key="1">
    <citation type="journal article" date="2016" name="Nat. Commun.">
        <title>Thousands of microbial genomes shed light on interconnected biogeochemical processes in an aquifer system.</title>
        <authorList>
            <person name="Anantharaman K."/>
            <person name="Brown C.T."/>
            <person name="Hug L.A."/>
            <person name="Sharon I."/>
            <person name="Castelle C.J."/>
            <person name="Probst A.J."/>
            <person name="Thomas B.C."/>
            <person name="Singh A."/>
            <person name="Wilkins M.J."/>
            <person name="Karaoz U."/>
            <person name="Brodie E.L."/>
            <person name="Williams K.H."/>
            <person name="Hubbard S.S."/>
            <person name="Banfield J.F."/>
        </authorList>
    </citation>
    <scope>NUCLEOTIDE SEQUENCE [LARGE SCALE GENOMIC DNA]</scope>
</reference>
<accession>A0A1F5WE41</accession>
<evidence type="ECO:0000313" key="2">
    <source>
        <dbReference type="Proteomes" id="UP000178406"/>
    </source>
</evidence>
<proteinExistence type="predicted"/>
<comment type="caution">
    <text evidence="1">The sequence shown here is derived from an EMBL/GenBank/DDBJ whole genome shotgun (WGS) entry which is preliminary data.</text>
</comment>
<protein>
    <submittedName>
        <fullName evidence="1">Uncharacterized protein</fullName>
    </submittedName>
</protein>
<dbReference type="EMBL" id="MFHQ01000034">
    <property type="protein sequence ID" value="OGF73874.1"/>
    <property type="molecule type" value="Genomic_DNA"/>
</dbReference>
<name>A0A1F5WE41_9BACT</name>
<evidence type="ECO:0000313" key="1">
    <source>
        <dbReference type="EMBL" id="OGF73874.1"/>
    </source>
</evidence>
<sequence>MTFAKCMGVVAEYRKYFAKLGPHEEKFHENDKPLTIKDKMAHLHSMLDQMEPFLREGRNEKFHRWLGFIQGVLWAENRFTLHELKNHNRPEEKDPMSPPDCVECEELGCPTEGFTAQCKEQGCYKIYCFGHSELHNKKHNRCFCGEKLVCPKHLSEEQ</sequence>
<dbReference type="AlphaFoldDB" id="A0A1F5WE41"/>